<dbReference type="Pfam" id="PF00076">
    <property type="entry name" value="RRM_1"/>
    <property type="match status" value="1"/>
</dbReference>
<dbReference type="InterPro" id="IPR012677">
    <property type="entry name" value="Nucleotide-bd_a/b_plait_sf"/>
</dbReference>
<gene>
    <name evidence="8" type="ORF">B296_00028043</name>
</gene>
<feature type="domain" description="RRM" evidence="7">
    <location>
        <begin position="71"/>
        <end position="152"/>
    </location>
</feature>
<dbReference type="AlphaFoldDB" id="A0A427AA19"/>
<evidence type="ECO:0000256" key="4">
    <source>
        <dbReference type="ARBA" id="ARBA00023242"/>
    </source>
</evidence>
<feature type="compositionally biased region" description="Low complexity" evidence="6">
    <location>
        <begin position="14"/>
        <end position="25"/>
    </location>
</feature>
<dbReference type="CDD" id="cd00590">
    <property type="entry name" value="RRM_SF"/>
    <property type="match status" value="1"/>
</dbReference>
<dbReference type="InterPro" id="IPR011990">
    <property type="entry name" value="TPR-like_helical_dom_sf"/>
</dbReference>
<evidence type="ECO:0000259" key="7">
    <source>
        <dbReference type="PROSITE" id="PS50102"/>
    </source>
</evidence>
<dbReference type="SUPFAM" id="SSF54928">
    <property type="entry name" value="RNA-binding domain, RBD"/>
    <property type="match status" value="1"/>
</dbReference>
<dbReference type="Gene3D" id="1.25.40.10">
    <property type="entry name" value="Tetratricopeptide repeat domain"/>
    <property type="match status" value="1"/>
</dbReference>
<organism evidence="8 9">
    <name type="scientific">Ensete ventricosum</name>
    <name type="common">Abyssinian banana</name>
    <name type="synonym">Musa ensete</name>
    <dbReference type="NCBI Taxonomy" id="4639"/>
    <lineage>
        <taxon>Eukaryota</taxon>
        <taxon>Viridiplantae</taxon>
        <taxon>Streptophyta</taxon>
        <taxon>Embryophyta</taxon>
        <taxon>Tracheophyta</taxon>
        <taxon>Spermatophyta</taxon>
        <taxon>Magnoliopsida</taxon>
        <taxon>Liliopsida</taxon>
        <taxon>Zingiberales</taxon>
        <taxon>Musaceae</taxon>
        <taxon>Ensete</taxon>
    </lineage>
</organism>
<reference evidence="8 9" key="1">
    <citation type="journal article" date="2014" name="Agronomy (Basel)">
        <title>A Draft Genome Sequence for Ensete ventricosum, the Drought-Tolerant Tree Against Hunger.</title>
        <authorList>
            <person name="Harrison J."/>
            <person name="Moore K.A."/>
            <person name="Paszkiewicz K."/>
            <person name="Jones T."/>
            <person name="Grant M."/>
            <person name="Ambacheew D."/>
            <person name="Muzemil S."/>
            <person name="Studholme D.J."/>
        </authorList>
    </citation>
    <scope>NUCLEOTIDE SEQUENCE [LARGE SCALE GENOMIC DNA]</scope>
</reference>
<dbReference type="Proteomes" id="UP000287651">
    <property type="component" value="Unassembled WGS sequence"/>
</dbReference>
<keyword evidence="3 5" id="KW-0694">RNA-binding</keyword>
<comment type="caution">
    <text evidence="8">The sequence shown here is derived from an EMBL/GenBank/DDBJ whole genome shotgun (WGS) entry which is preliminary data.</text>
</comment>
<evidence type="ECO:0000256" key="5">
    <source>
        <dbReference type="PROSITE-ProRule" id="PRU00176"/>
    </source>
</evidence>
<dbReference type="PANTHER" id="PTHR48039:SF5">
    <property type="entry name" value="RNA-BINDING PROTEIN 28"/>
    <property type="match status" value="1"/>
</dbReference>
<keyword evidence="4" id="KW-0539">Nucleus</keyword>
<dbReference type="PANTHER" id="PTHR48039">
    <property type="entry name" value="RNA-BINDING MOTIF PROTEIN 14B"/>
    <property type="match status" value="1"/>
</dbReference>
<feature type="compositionally biased region" description="Pro residues" evidence="6">
    <location>
        <begin position="26"/>
        <end position="38"/>
    </location>
</feature>
<name>A0A427AA19_ENSVE</name>
<evidence type="ECO:0000313" key="9">
    <source>
        <dbReference type="Proteomes" id="UP000287651"/>
    </source>
</evidence>
<dbReference type="Gene3D" id="3.30.70.330">
    <property type="match status" value="1"/>
</dbReference>
<accession>A0A427AA19</accession>
<dbReference type="InterPro" id="IPR002885">
    <property type="entry name" value="PPR_rpt"/>
</dbReference>
<dbReference type="InterPro" id="IPR051945">
    <property type="entry name" value="RRM_MRD1_RNA_proc_ribogen"/>
</dbReference>
<dbReference type="InterPro" id="IPR000504">
    <property type="entry name" value="RRM_dom"/>
</dbReference>
<protein>
    <recommendedName>
        <fullName evidence="7">RRM domain-containing protein</fullName>
    </recommendedName>
</protein>
<evidence type="ECO:0000256" key="3">
    <source>
        <dbReference type="ARBA" id="ARBA00022884"/>
    </source>
</evidence>
<dbReference type="InterPro" id="IPR035979">
    <property type="entry name" value="RBD_domain_sf"/>
</dbReference>
<proteinExistence type="predicted"/>
<evidence type="ECO:0000256" key="1">
    <source>
        <dbReference type="ARBA" id="ARBA00004123"/>
    </source>
</evidence>
<feature type="non-terminal residue" evidence="8">
    <location>
        <position position="1"/>
    </location>
</feature>
<dbReference type="SMART" id="SM00360">
    <property type="entry name" value="RRM"/>
    <property type="match status" value="1"/>
</dbReference>
<sequence>PAPLNPPKPSAVNPLSPKLWLSSKLSPPPPPPPLPPSPVEAFAPESNVEDPPSVASDPGSTADASEFRVKGKIFVGNLPKWIRKNEIAEFFRQFGPLKKVELIRGHDDPERNVGYCFLLYGGPTAEDSAARAVEFDGVEFHGRVLTVRLDDGGQVRARKEEKARWVAGSNGREYRSKWHEERGNASVRFMKVLDTKPEDWQTVVCNFARDMRGALSCMDEMKTEGIELTVATYSILIAGFAKVNAAE</sequence>
<comment type="subcellular location">
    <subcellularLocation>
        <location evidence="1">Nucleus</location>
    </subcellularLocation>
</comment>
<keyword evidence="2" id="KW-0677">Repeat</keyword>
<feature type="region of interest" description="Disordered" evidence="6">
    <location>
        <begin position="1"/>
        <end position="63"/>
    </location>
</feature>
<evidence type="ECO:0000256" key="6">
    <source>
        <dbReference type="SAM" id="MobiDB-lite"/>
    </source>
</evidence>
<evidence type="ECO:0000313" key="8">
    <source>
        <dbReference type="EMBL" id="RRT73078.1"/>
    </source>
</evidence>
<dbReference type="Pfam" id="PF13041">
    <property type="entry name" value="PPR_2"/>
    <property type="match status" value="1"/>
</dbReference>
<dbReference type="GO" id="GO:0005634">
    <property type="term" value="C:nucleus"/>
    <property type="evidence" value="ECO:0007669"/>
    <property type="project" value="UniProtKB-SubCell"/>
</dbReference>
<evidence type="ECO:0000256" key="2">
    <source>
        <dbReference type="ARBA" id="ARBA00022737"/>
    </source>
</evidence>
<dbReference type="GO" id="GO:0003729">
    <property type="term" value="F:mRNA binding"/>
    <property type="evidence" value="ECO:0007669"/>
    <property type="project" value="TreeGrafter"/>
</dbReference>
<dbReference type="EMBL" id="AMZH03003200">
    <property type="protein sequence ID" value="RRT73078.1"/>
    <property type="molecule type" value="Genomic_DNA"/>
</dbReference>
<dbReference type="PROSITE" id="PS50102">
    <property type="entry name" value="RRM"/>
    <property type="match status" value="1"/>
</dbReference>